<dbReference type="InterPro" id="IPR051553">
    <property type="entry name" value="Ran_GTPase-activating"/>
</dbReference>
<dbReference type="RefSeq" id="WP_169928557.1">
    <property type="nucleotide sequence ID" value="NZ_CP012333.1"/>
</dbReference>
<evidence type="ECO:0000256" key="2">
    <source>
        <dbReference type="SAM" id="SignalP"/>
    </source>
</evidence>
<dbReference type="KEGG" id="llu:AKJ09_10639"/>
<dbReference type="AlphaFoldDB" id="A0A0K1QDX8"/>
<reference evidence="3 4" key="1">
    <citation type="submission" date="2015-08" db="EMBL/GenBank/DDBJ databases">
        <authorList>
            <person name="Babu N.S."/>
            <person name="Beckwith C.J."/>
            <person name="Beseler K.G."/>
            <person name="Brison A."/>
            <person name="Carone J.V."/>
            <person name="Caskin T.P."/>
            <person name="Diamond M."/>
            <person name="Durham M.E."/>
            <person name="Foxe J.M."/>
            <person name="Go M."/>
            <person name="Henderson B.A."/>
            <person name="Jones I.B."/>
            <person name="McGettigan J.A."/>
            <person name="Micheletti S.J."/>
            <person name="Nasrallah M.E."/>
            <person name="Ortiz D."/>
            <person name="Piller C.R."/>
            <person name="Privatt S.R."/>
            <person name="Schneider S.L."/>
            <person name="Sharp S."/>
            <person name="Smith T.C."/>
            <person name="Stanton J.D."/>
            <person name="Ullery H.E."/>
            <person name="Wilson R.J."/>
            <person name="Serrano M.G."/>
            <person name="Buck G."/>
            <person name="Lee V."/>
            <person name="Wang Y."/>
            <person name="Carvalho R."/>
            <person name="Voegtly L."/>
            <person name="Shi R."/>
            <person name="Duckworth R."/>
            <person name="Johnson A."/>
            <person name="Loviza R."/>
            <person name="Walstead R."/>
            <person name="Shah Z."/>
            <person name="Kiflezghi M."/>
            <person name="Wade K."/>
            <person name="Ball S.L."/>
            <person name="Bradley K.W."/>
            <person name="Asai D.J."/>
            <person name="Bowman C.A."/>
            <person name="Russell D.A."/>
            <person name="Pope W.H."/>
            <person name="Jacobs-Sera D."/>
            <person name="Hendrix R.W."/>
            <person name="Hatfull G.F."/>
        </authorList>
    </citation>
    <scope>NUCLEOTIDE SEQUENCE [LARGE SCALE GENOMIC DNA]</scope>
    <source>
        <strain evidence="3 4">DSM 27648</strain>
    </source>
</reference>
<evidence type="ECO:0000313" key="3">
    <source>
        <dbReference type="EMBL" id="AKV03976.1"/>
    </source>
</evidence>
<evidence type="ECO:0008006" key="5">
    <source>
        <dbReference type="Google" id="ProtNLM"/>
    </source>
</evidence>
<dbReference type="SUPFAM" id="SSF50985">
    <property type="entry name" value="RCC1/BLIP-II"/>
    <property type="match status" value="1"/>
</dbReference>
<dbReference type="PANTHER" id="PTHR45982:SF1">
    <property type="entry name" value="REGULATOR OF CHROMOSOME CONDENSATION"/>
    <property type="match status" value="1"/>
</dbReference>
<name>A0A0K1QDX8_9BACT</name>
<feature type="signal peptide" evidence="2">
    <location>
        <begin position="1"/>
        <end position="18"/>
    </location>
</feature>
<dbReference type="PROSITE" id="PS50012">
    <property type="entry name" value="RCC1_3"/>
    <property type="match status" value="2"/>
</dbReference>
<feature type="region of interest" description="Disordered" evidence="1">
    <location>
        <begin position="35"/>
        <end position="68"/>
    </location>
</feature>
<keyword evidence="4" id="KW-1185">Reference proteome</keyword>
<protein>
    <recommendedName>
        <fullName evidence="5">BNR repeat domain protein</fullName>
    </recommendedName>
</protein>
<accession>A0A0K1QDX8</accession>
<dbReference type="PANTHER" id="PTHR45982">
    <property type="entry name" value="REGULATOR OF CHROMOSOME CONDENSATION"/>
    <property type="match status" value="1"/>
</dbReference>
<evidence type="ECO:0000256" key="1">
    <source>
        <dbReference type="SAM" id="MobiDB-lite"/>
    </source>
</evidence>
<dbReference type="InterPro" id="IPR009091">
    <property type="entry name" value="RCC1/BLIP-II"/>
</dbReference>
<keyword evidence="2" id="KW-0732">Signal</keyword>
<dbReference type="PROSITE" id="PS51257">
    <property type="entry name" value="PROKAR_LIPOPROTEIN"/>
    <property type="match status" value="1"/>
</dbReference>
<gene>
    <name evidence="3" type="ORF">AKJ09_10639</name>
</gene>
<dbReference type="Pfam" id="PF13540">
    <property type="entry name" value="RCC1_2"/>
    <property type="match status" value="2"/>
</dbReference>
<dbReference type="GO" id="GO:0005737">
    <property type="term" value="C:cytoplasm"/>
    <property type="evidence" value="ECO:0007669"/>
    <property type="project" value="TreeGrafter"/>
</dbReference>
<dbReference type="Gene3D" id="2.130.10.30">
    <property type="entry name" value="Regulator of chromosome condensation 1/beta-lactamase-inhibitor protein II"/>
    <property type="match status" value="2"/>
</dbReference>
<dbReference type="STRING" id="1391654.AKJ09_10639"/>
<dbReference type="GO" id="GO:0005085">
    <property type="term" value="F:guanyl-nucleotide exchange factor activity"/>
    <property type="evidence" value="ECO:0007669"/>
    <property type="project" value="TreeGrafter"/>
</dbReference>
<feature type="chain" id="PRO_5005467293" description="BNR repeat domain protein" evidence="2">
    <location>
        <begin position="19"/>
        <end position="479"/>
    </location>
</feature>
<dbReference type="PRINTS" id="PR00633">
    <property type="entry name" value="RCCNDNSATION"/>
</dbReference>
<evidence type="ECO:0000313" key="4">
    <source>
        <dbReference type="Proteomes" id="UP000064967"/>
    </source>
</evidence>
<proteinExistence type="predicted"/>
<dbReference type="EMBL" id="CP012333">
    <property type="protein sequence ID" value="AKV03976.1"/>
    <property type="molecule type" value="Genomic_DNA"/>
</dbReference>
<dbReference type="Proteomes" id="UP000064967">
    <property type="component" value="Chromosome"/>
</dbReference>
<organism evidence="3 4">
    <name type="scientific">Labilithrix luteola</name>
    <dbReference type="NCBI Taxonomy" id="1391654"/>
    <lineage>
        <taxon>Bacteria</taxon>
        <taxon>Pseudomonadati</taxon>
        <taxon>Myxococcota</taxon>
        <taxon>Polyangia</taxon>
        <taxon>Polyangiales</taxon>
        <taxon>Labilitrichaceae</taxon>
        <taxon>Labilithrix</taxon>
    </lineage>
</organism>
<sequence length="479" mass="48740">MKVRVQTILFGIVTSSTAAIPMVLGMAACAGDDERPTTYAEDATSEGTDVVSDAGPAPEASSDAKPAVDARAPFDGAAEPVTCTAGTASPCAVELVAGDHHFCARLSDATVRCWGADMFGQLGRGESGGPSPDAGAMPAVVGLTNVAQLSAAGDVTCALLDDGSIACWGANLAGTLGLAVDPAVADFDPHPTPAQVELGGATASRVDVGHGNVCALLTTGALVCWGDTQSRKLVRTGVDEGIIVGPGPAELDASGYTRTFGSSNTMFALGKSGGVFVWGAVAGDLGFLSGRLSSRSPESVPKPIDELSNVTSFAASPILFRQRTVPNHPRPVEVPYAHACAIANGEVFCWGRTFGGALCTGMPDNEALAKRAPIDSIEWPQQIAVGDDTTCVRMSDGQVQCCGDNVNGSLGTPNVGASSAFFAPATEVHEHVVHLAASQSSYCALVQGGTVECWGSNAWGELGSGPDYVAHATPTKITF</sequence>
<dbReference type="InterPro" id="IPR000408">
    <property type="entry name" value="Reg_chr_condens"/>
</dbReference>